<protein>
    <recommendedName>
        <fullName evidence="3">Ubiquitin-conjugating enzyme E2C-binding protein</fullName>
    </recommendedName>
</protein>
<dbReference type="PANTHER" id="PTHR31531">
    <property type="entry name" value="E3 UBIQUITIN-PROTEIN LIGASE E3D FAMILY MEMBER"/>
    <property type="match status" value="1"/>
</dbReference>
<dbReference type="GO" id="GO:0005829">
    <property type="term" value="C:cytosol"/>
    <property type="evidence" value="ECO:0007669"/>
    <property type="project" value="TreeGrafter"/>
</dbReference>
<dbReference type="EMBL" id="MRVG01000014">
    <property type="protein sequence ID" value="PMB64188.1"/>
    <property type="molecule type" value="Genomic_DNA"/>
</dbReference>
<dbReference type="GO" id="GO:0005634">
    <property type="term" value="C:nucleus"/>
    <property type="evidence" value="ECO:0007669"/>
    <property type="project" value="TreeGrafter"/>
</dbReference>
<dbReference type="GO" id="GO:0000151">
    <property type="term" value="C:ubiquitin ligase complex"/>
    <property type="evidence" value="ECO:0007669"/>
    <property type="project" value="TreeGrafter"/>
</dbReference>
<reference evidence="1 2" key="1">
    <citation type="journal article" date="2016" name="Appl. Microbiol. Biotechnol.">
        <title>Characterization of T-DNA insertion mutants with decreased virulence in the entomopathogenic fungus Beauveria bassiana JEF-007.</title>
        <authorList>
            <person name="Kim S."/>
            <person name="Lee S.J."/>
            <person name="Nai Y.S."/>
            <person name="Yu J.S."/>
            <person name="Lee M.R."/>
            <person name="Yang Y.T."/>
            <person name="Kim J.S."/>
        </authorList>
    </citation>
    <scope>NUCLEOTIDE SEQUENCE [LARGE SCALE GENOMIC DNA]</scope>
    <source>
        <strain evidence="1 2">JEF-007</strain>
    </source>
</reference>
<dbReference type="GO" id="GO:0051865">
    <property type="term" value="P:protein autoubiquitination"/>
    <property type="evidence" value="ECO:0007669"/>
    <property type="project" value="TreeGrafter"/>
</dbReference>
<dbReference type="InterPro" id="IPR019193">
    <property type="entry name" value="UBQ-conj_enz_E2-bd_prot"/>
</dbReference>
<comment type="caution">
    <text evidence="1">The sequence shown here is derived from an EMBL/GenBank/DDBJ whole genome shotgun (WGS) entry which is preliminary data.</text>
</comment>
<accession>A0A2N6NA97</accession>
<organism evidence="1 2">
    <name type="scientific">Beauveria bassiana</name>
    <name type="common">White muscardine disease fungus</name>
    <name type="synonym">Tritirachium shiotae</name>
    <dbReference type="NCBI Taxonomy" id="176275"/>
    <lineage>
        <taxon>Eukaryota</taxon>
        <taxon>Fungi</taxon>
        <taxon>Dikarya</taxon>
        <taxon>Ascomycota</taxon>
        <taxon>Pezizomycotina</taxon>
        <taxon>Sordariomycetes</taxon>
        <taxon>Hypocreomycetidae</taxon>
        <taxon>Hypocreales</taxon>
        <taxon>Cordycipitaceae</taxon>
        <taxon>Beauveria</taxon>
    </lineage>
</organism>
<evidence type="ECO:0008006" key="3">
    <source>
        <dbReference type="Google" id="ProtNLM"/>
    </source>
</evidence>
<dbReference type="PANTHER" id="PTHR31531:SF2">
    <property type="entry name" value="E3 UBIQUITIN-PROTEIN LIGASE E3D"/>
    <property type="match status" value="1"/>
</dbReference>
<dbReference type="GO" id="GO:0030332">
    <property type="term" value="F:cyclin binding"/>
    <property type="evidence" value="ECO:0007669"/>
    <property type="project" value="TreeGrafter"/>
</dbReference>
<dbReference type="GO" id="GO:0031624">
    <property type="term" value="F:ubiquitin conjugating enzyme binding"/>
    <property type="evidence" value="ECO:0007669"/>
    <property type="project" value="TreeGrafter"/>
</dbReference>
<dbReference type="Pfam" id="PF09814">
    <property type="entry name" value="HECT_2"/>
    <property type="match status" value="1"/>
</dbReference>
<dbReference type="OMA" id="QAMKVFY"/>
<dbReference type="GO" id="GO:0006513">
    <property type="term" value="P:protein monoubiquitination"/>
    <property type="evidence" value="ECO:0007669"/>
    <property type="project" value="TreeGrafter"/>
</dbReference>
<dbReference type="GO" id="GO:0000209">
    <property type="term" value="P:protein polyubiquitination"/>
    <property type="evidence" value="ECO:0007669"/>
    <property type="project" value="TreeGrafter"/>
</dbReference>
<dbReference type="GO" id="GO:0043161">
    <property type="term" value="P:proteasome-mediated ubiquitin-dependent protein catabolic process"/>
    <property type="evidence" value="ECO:0007669"/>
    <property type="project" value="TreeGrafter"/>
</dbReference>
<proteinExistence type="predicted"/>
<sequence length="446" mass="49301">MPAVAPPSRNDILIYAELLTNIRQVTIKASLPTPADHTTTAEILDEGRKFRISHNGTSGEAVLPATAPVKGTLPLSHKGSTEVTWRFPLKPARVPERQFLPENQPLPWPASVIKPGSPISCRACGQIFINSATVTTWKDLPSENWAEMMEFWHCHKPIDHDTAEDGDLQHRGYGAASAITAQPGVGFVDITSLLFAEEDCGSIKSTLHMDGFLGRRLWLGSLFCTRLFRAADRLGYPKRHMAICSRNSKFSSPNPLEKFDSSQDAIQATKEERFLTISCSNCAAEVGTFSVLASTVAFYKWQISCEISSIQKPPSSSDCLVATLLSTIARSGSSKSVVMPRNMPLADNTLRHLQLWVLNNNVIFTGNQKSTPTSAVKVLFKEIEEKEALELVESLSNDVQDVNFPAQAIKVARETLTFSKYMLPSSERSFQEWQVGLLERWVPQPA</sequence>
<evidence type="ECO:0000313" key="1">
    <source>
        <dbReference type="EMBL" id="PMB64188.1"/>
    </source>
</evidence>
<dbReference type="AlphaFoldDB" id="A0A2N6NA97"/>
<evidence type="ECO:0000313" key="2">
    <source>
        <dbReference type="Proteomes" id="UP000235728"/>
    </source>
</evidence>
<dbReference type="GO" id="GO:0061630">
    <property type="term" value="F:ubiquitin protein ligase activity"/>
    <property type="evidence" value="ECO:0007669"/>
    <property type="project" value="TreeGrafter"/>
</dbReference>
<dbReference type="Proteomes" id="UP000235728">
    <property type="component" value="Unassembled WGS sequence"/>
</dbReference>
<name>A0A2N6NA97_BEABA</name>
<gene>
    <name evidence="1" type="ORF">BM221_009982</name>
</gene>